<evidence type="ECO:0000256" key="1">
    <source>
        <dbReference type="ARBA" id="ARBA00002591"/>
    </source>
</evidence>
<evidence type="ECO:0000256" key="7">
    <source>
        <dbReference type="HAMAP-Rule" id="MF_00415"/>
    </source>
</evidence>
<dbReference type="Pfam" id="PF02107">
    <property type="entry name" value="FlgH"/>
    <property type="match status" value="1"/>
</dbReference>
<dbReference type="HAMAP" id="MF_00415">
    <property type="entry name" value="FlgH"/>
    <property type="match status" value="1"/>
</dbReference>
<comment type="function">
    <text evidence="1 7">Assembles around the rod to form the L-ring and probably protects the motor/basal body from shearing forces during rotation.</text>
</comment>
<sequence>MKKAAPAFILASVLVLSGCADNFRDLNRAPAMSPVGAGVGQSFRVSDPAYYPTQPRPQKYSLWQDRQASFFRDPRAANPGDVLTVVIRIDEEAKFDNKSDRSRVSSQVYGADADISGSGFPGGTITGNLDLNSDSSSKGAGKIERSEKVDLRVAAIVTSLLPNGNMVIQGSQEIRVNNELRILNVAGVVRPRDIAGNNTISYEKIAEARISYGGRGRQSEVQQPPWGQQVLDTVAPF</sequence>
<comment type="caution">
    <text evidence="9">The sequence shown here is derived from an EMBL/GenBank/DDBJ whole genome shotgun (WGS) entry which is preliminary data.</text>
</comment>
<keyword evidence="7" id="KW-0449">Lipoprotein</keyword>
<comment type="subunit">
    <text evidence="7">The basal body constitutes a major portion of the flagellar organelle and consists of four rings (L,P,S, and M) mounted on a central rod.</text>
</comment>
<dbReference type="Proteomes" id="UP000241764">
    <property type="component" value="Unassembled WGS sequence"/>
</dbReference>
<dbReference type="NCBIfam" id="NF001305">
    <property type="entry name" value="PRK00249.1-5"/>
    <property type="match status" value="1"/>
</dbReference>
<evidence type="ECO:0000256" key="4">
    <source>
        <dbReference type="ARBA" id="ARBA00023136"/>
    </source>
</evidence>
<evidence type="ECO:0000256" key="8">
    <source>
        <dbReference type="SAM" id="SignalP"/>
    </source>
</evidence>
<reference evidence="10" key="1">
    <citation type="submission" date="2017-11" db="EMBL/GenBank/DDBJ databases">
        <authorList>
            <person name="Kuznetsova I."/>
            <person name="Sazanova A."/>
            <person name="Chirak E."/>
            <person name="Safronova V."/>
            <person name="Willems A."/>
        </authorList>
    </citation>
    <scope>NUCLEOTIDE SEQUENCE [LARGE SCALE GENOMIC DNA]</scope>
    <source>
        <strain evidence="10">CCBAU 03422</strain>
    </source>
</reference>
<dbReference type="GO" id="GO:0009279">
    <property type="term" value="C:cell outer membrane"/>
    <property type="evidence" value="ECO:0007669"/>
    <property type="project" value="UniProtKB-SubCell"/>
</dbReference>
<dbReference type="RefSeq" id="WP_106666071.1">
    <property type="nucleotide sequence ID" value="NZ_PGGM01000011.1"/>
</dbReference>
<comment type="subcellular location">
    <subcellularLocation>
        <location evidence="7">Cell outer membrane</location>
        <topology evidence="7">Lipid-anchor</topology>
    </subcellularLocation>
    <subcellularLocation>
        <location evidence="7">Bacterial flagellum basal body</location>
    </subcellularLocation>
</comment>
<comment type="similarity">
    <text evidence="2 7">Belongs to the FlgH family.</text>
</comment>
<dbReference type="EMBL" id="PGGM01000011">
    <property type="protein sequence ID" value="PSH61898.1"/>
    <property type="molecule type" value="Genomic_DNA"/>
</dbReference>
<keyword evidence="3 7" id="KW-0732">Signal</keyword>
<organism evidence="9 10">
    <name type="scientific">Phyllobacterium sophorae</name>
    <dbReference type="NCBI Taxonomy" id="1520277"/>
    <lineage>
        <taxon>Bacteria</taxon>
        <taxon>Pseudomonadati</taxon>
        <taxon>Pseudomonadota</taxon>
        <taxon>Alphaproteobacteria</taxon>
        <taxon>Hyphomicrobiales</taxon>
        <taxon>Phyllobacteriaceae</taxon>
        <taxon>Phyllobacterium</taxon>
    </lineage>
</organism>
<dbReference type="AlphaFoldDB" id="A0A2P7B609"/>
<keyword evidence="9" id="KW-0969">Cilium</keyword>
<evidence type="ECO:0000256" key="2">
    <source>
        <dbReference type="ARBA" id="ARBA00006929"/>
    </source>
</evidence>
<gene>
    <name evidence="7" type="primary">flgH</name>
    <name evidence="9" type="ORF">CU103_21515</name>
</gene>
<dbReference type="OrthoDB" id="9789227at2"/>
<keyword evidence="10" id="KW-1185">Reference proteome</keyword>
<keyword evidence="6 7" id="KW-0998">Cell outer membrane</keyword>
<proteinExistence type="inferred from homology"/>
<feature type="chain" id="PRO_5015110314" description="Flagellar L-ring protein" evidence="8">
    <location>
        <begin position="21"/>
        <end position="237"/>
    </location>
</feature>
<dbReference type="GO" id="GO:0003774">
    <property type="term" value="F:cytoskeletal motor activity"/>
    <property type="evidence" value="ECO:0007669"/>
    <property type="project" value="InterPro"/>
</dbReference>
<keyword evidence="4 7" id="KW-0472">Membrane</keyword>
<accession>A0A2P7B609</accession>
<evidence type="ECO:0000256" key="5">
    <source>
        <dbReference type="ARBA" id="ARBA00023143"/>
    </source>
</evidence>
<protein>
    <recommendedName>
        <fullName evidence="7">Flagellar L-ring protein</fullName>
    </recommendedName>
    <alternativeName>
        <fullName evidence="7">Basal body L-ring protein</fullName>
    </alternativeName>
</protein>
<feature type="signal peptide" evidence="8">
    <location>
        <begin position="1"/>
        <end position="20"/>
    </location>
</feature>
<dbReference type="GO" id="GO:0071973">
    <property type="term" value="P:bacterial-type flagellum-dependent cell motility"/>
    <property type="evidence" value="ECO:0007669"/>
    <property type="project" value="InterPro"/>
</dbReference>
<name>A0A2P7B609_9HYPH</name>
<evidence type="ECO:0000313" key="10">
    <source>
        <dbReference type="Proteomes" id="UP000241764"/>
    </source>
</evidence>
<keyword evidence="9" id="KW-0966">Cell projection</keyword>
<dbReference type="PANTHER" id="PTHR34933">
    <property type="entry name" value="FLAGELLAR L-RING PROTEIN"/>
    <property type="match status" value="1"/>
</dbReference>
<keyword evidence="9" id="KW-0282">Flagellum</keyword>
<dbReference type="InterPro" id="IPR000527">
    <property type="entry name" value="Flag_Lring"/>
</dbReference>
<evidence type="ECO:0000256" key="3">
    <source>
        <dbReference type="ARBA" id="ARBA00022729"/>
    </source>
</evidence>
<evidence type="ECO:0000256" key="6">
    <source>
        <dbReference type="ARBA" id="ARBA00023237"/>
    </source>
</evidence>
<dbReference type="PANTHER" id="PTHR34933:SF1">
    <property type="entry name" value="FLAGELLAR L-RING PROTEIN"/>
    <property type="match status" value="1"/>
</dbReference>
<dbReference type="GO" id="GO:0009427">
    <property type="term" value="C:bacterial-type flagellum basal body, distal rod, L ring"/>
    <property type="evidence" value="ECO:0007669"/>
    <property type="project" value="InterPro"/>
</dbReference>
<dbReference type="PROSITE" id="PS51257">
    <property type="entry name" value="PROKAR_LIPOPROTEIN"/>
    <property type="match status" value="1"/>
</dbReference>
<evidence type="ECO:0000313" key="9">
    <source>
        <dbReference type="EMBL" id="PSH61898.1"/>
    </source>
</evidence>
<dbReference type="PRINTS" id="PR01008">
    <property type="entry name" value="FLGLRINGFLGH"/>
</dbReference>
<keyword evidence="5 7" id="KW-0975">Bacterial flagellum</keyword>